<dbReference type="EC" id="1.15.1.1" evidence="3 6"/>
<dbReference type="Proteomes" id="UP001497512">
    <property type="component" value="Chromosome 2"/>
</dbReference>
<evidence type="ECO:0000256" key="1">
    <source>
        <dbReference type="ARBA" id="ARBA00001962"/>
    </source>
</evidence>
<dbReference type="InterPro" id="IPR001189">
    <property type="entry name" value="Mn/Fe_SOD"/>
</dbReference>
<dbReference type="InterPro" id="IPR019832">
    <property type="entry name" value="Mn/Fe_SOD_C"/>
</dbReference>
<accession>A0ABP0UAF8</accession>
<keyword evidence="10" id="KW-1185">Reference proteome</keyword>
<comment type="catalytic activity">
    <reaction evidence="6">
        <text>2 superoxide + 2 H(+) = H2O2 + O2</text>
        <dbReference type="Rhea" id="RHEA:20696"/>
        <dbReference type="ChEBI" id="CHEBI:15378"/>
        <dbReference type="ChEBI" id="CHEBI:15379"/>
        <dbReference type="ChEBI" id="CHEBI:16240"/>
        <dbReference type="ChEBI" id="CHEBI:18421"/>
        <dbReference type="EC" id="1.15.1.1"/>
    </reaction>
</comment>
<evidence type="ECO:0000256" key="3">
    <source>
        <dbReference type="ARBA" id="ARBA00012682"/>
    </source>
</evidence>
<evidence type="ECO:0000256" key="2">
    <source>
        <dbReference type="ARBA" id="ARBA00008714"/>
    </source>
</evidence>
<dbReference type="InterPro" id="IPR036314">
    <property type="entry name" value="SOD_C_sf"/>
</dbReference>
<dbReference type="Gene3D" id="1.10.287.990">
    <property type="entry name" value="Fe,Mn superoxide dismutase (SOD) domain"/>
    <property type="match status" value="1"/>
</dbReference>
<keyword evidence="4 6" id="KW-0479">Metal-binding</keyword>
<evidence type="ECO:0000256" key="6">
    <source>
        <dbReference type="RuleBase" id="RU000414"/>
    </source>
</evidence>
<dbReference type="SUPFAM" id="SSF54719">
    <property type="entry name" value="Fe,Mn superoxide dismutase (SOD), C-terminal domain"/>
    <property type="match status" value="1"/>
</dbReference>
<comment type="similarity">
    <text evidence="2 6">Belongs to the iron/manganese superoxide dismutase family.</text>
</comment>
<dbReference type="InterPro" id="IPR019831">
    <property type="entry name" value="Mn/Fe_SOD_N"/>
</dbReference>
<reference evidence="9" key="1">
    <citation type="submission" date="2024-02" db="EMBL/GenBank/DDBJ databases">
        <authorList>
            <consortium name="ELIXIR-Norway"/>
            <consortium name="Elixir Norway"/>
        </authorList>
    </citation>
    <scope>NUCLEOTIDE SEQUENCE</scope>
</reference>
<dbReference type="EMBL" id="OZ019894">
    <property type="protein sequence ID" value="CAK9216349.1"/>
    <property type="molecule type" value="Genomic_DNA"/>
</dbReference>
<dbReference type="PANTHER" id="PTHR42769">
    <property type="entry name" value="SUPEROXIDE DISMUTASE"/>
    <property type="match status" value="1"/>
</dbReference>
<comment type="cofactor">
    <cofactor evidence="1">
        <name>Fe cation</name>
        <dbReference type="ChEBI" id="CHEBI:24875"/>
    </cofactor>
</comment>
<evidence type="ECO:0000259" key="8">
    <source>
        <dbReference type="Pfam" id="PF02777"/>
    </source>
</evidence>
<sequence length="255" mass="28979">MAATATCTNSLFYGLRLPPLSGSRSSPKRRAAWRPQQVVLPVAKFELRTPPYALDALEPHMSKQTLEFHWGKHHRAYIDNLNKQIDGTDLERKNLEELVKFSYNNGNPQACFNNAGQAWNHDFFWSSIYPGGGGKPDGEVLELIERDFGSFEEFTKEFKAAGVSQFGSGWVWLILKDAKLSILKTSNALNPLIWGYIPLTVVDVWEHAYYLDFQNRRPDYLNTFLDKLISWEAVAGRLARAKAFVNLGEPTIPEK</sequence>
<proteinExistence type="inferred from homology"/>
<dbReference type="SUPFAM" id="SSF46609">
    <property type="entry name" value="Fe,Mn superoxide dismutase (SOD), N-terminal domain"/>
    <property type="match status" value="1"/>
</dbReference>
<protein>
    <recommendedName>
        <fullName evidence="3 6">Superoxide dismutase</fullName>
        <ecNumber evidence="3 6">1.15.1.1</ecNumber>
    </recommendedName>
</protein>
<feature type="domain" description="Manganese/iron superoxide dismutase C-terminal" evidence="8">
    <location>
        <begin position="136"/>
        <end position="235"/>
    </location>
</feature>
<gene>
    <name evidence="9" type="ORF">CSSPTR1EN2_LOCUS13426</name>
</gene>
<dbReference type="Pfam" id="PF00081">
    <property type="entry name" value="Sod_Fe_N"/>
    <property type="match status" value="1"/>
</dbReference>
<evidence type="ECO:0000259" key="7">
    <source>
        <dbReference type="Pfam" id="PF00081"/>
    </source>
</evidence>
<dbReference type="InterPro" id="IPR019833">
    <property type="entry name" value="Mn/Fe_SOD_BS"/>
</dbReference>
<evidence type="ECO:0000313" key="10">
    <source>
        <dbReference type="Proteomes" id="UP001497512"/>
    </source>
</evidence>
<comment type="function">
    <text evidence="6">Destroys radicals which are normally produced within the cells and which are toxic to biological systems.</text>
</comment>
<keyword evidence="5 6" id="KW-0560">Oxidoreductase</keyword>
<dbReference type="PROSITE" id="PS00088">
    <property type="entry name" value="SOD_MN"/>
    <property type="match status" value="1"/>
</dbReference>
<evidence type="ECO:0000256" key="5">
    <source>
        <dbReference type="ARBA" id="ARBA00023002"/>
    </source>
</evidence>
<dbReference type="PANTHER" id="PTHR42769:SF3">
    <property type="entry name" value="SUPEROXIDE DISMUTASE [FE] 2, CHLOROPLASTIC"/>
    <property type="match status" value="1"/>
</dbReference>
<dbReference type="PIRSF" id="PIRSF000349">
    <property type="entry name" value="SODismutase"/>
    <property type="match status" value="1"/>
</dbReference>
<evidence type="ECO:0000313" key="9">
    <source>
        <dbReference type="EMBL" id="CAK9216349.1"/>
    </source>
</evidence>
<name>A0ABP0UAF8_9BRYO</name>
<feature type="domain" description="Manganese/iron superoxide dismutase N-terminal" evidence="7">
    <location>
        <begin position="44"/>
        <end position="127"/>
    </location>
</feature>
<organism evidence="9 10">
    <name type="scientific">Sphagnum troendelagicum</name>
    <dbReference type="NCBI Taxonomy" id="128251"/>
    <lineage>
        <taxon>Eukaryota</taxon>
        <taxon>Viridiplantae</taxon>
        <taxon>Streptophyta</taxon>
        <taxon>Embryophyta</taxon>
        <taxon>Bryophyta</taxon>
        <taxon>Sphagnophytina</taxon>
        <taxon>Sphagnopsida</taxon>
        <taxon>Sphagnales</taxon>
        <taxon>Sphagnaceae</taxon>
        <taxon>Sphagnum</taxon>
    </lineage>
</organism>
<dbReference type="Pfam" id="PF02777">
    <property type="entry name" value="Sod_Fe_C"/>
    <property type="match status" value="1"/>
</dbReference>
<evidence type="ECO:0000256" key="4">
    <source>
        <dbReference type="ARBA" id="ARBA00022723"/>
    </source>
</evidence>
<dbReference type="Gene3D" id="3.55.40.20">
    <property type="entry name" value="Iron/manganese superoxide dismutase, C-terminal domain"/>
    <property type="match status" value="1"/>
</dbReference>
<dbReference type="PRINTS" id="PR01703">
    <property type="entry name" value="MNSODISMTASE"/>
</dbReference>
<dbReference type="InterPro" id="IPR036324">
    <property type="entry name" value="Mn/Fe_SOD_N_sf"/>
</dbReference>